<dbReference type="Gene3D" id="3.60.10.10">
    <property type="entry name" value="Endonuclease/exonuclease/phosphatase"/>
    <property type="match status" value="1"/>
</dbReference>
<evidence type="ECO:0000313" key="3">
    <source>
        <dbReference type="EMBL" id="GAA4701335.1"/>
    </source>
</evidence>
<feature type="signal peptide" evidence="1">
    <location>
        <begin position="1"/>
        <end position="31"/>
    </location>
</feature>
<accession>A0ABP8X7K0</accession>
<feature type="domain" description="Endonuclease/exonuclease/phosphatase" evidence="2">
    <location>
        <begin position="173"/>
        <end position="442"/>
    </location>
</feature>
<sequence length="456" mass="50304">MTRSLRRMVALCLIGLVAGVMPAVTTEGAGAAPTPPAAAAKVTTTAYQGFVEPTGYLEVGLRNTAAGTIKVTWKTTTKTKRIVRWEVRTSTGRTMEQHTRLYKLKNKRRSIVVPHASLVTPASGAFTFVQVKMVRKKKYGPVGKAPTKWIKAPVTVTPTATGTAVLGTFNVRSWNVEKSKSEPYSWANRQDYVYPTINDSGAGVVSIQEASGSDDVGYSNENERQYNRIENRLAALYPAADWQLANSLPFKTATQPGNGRQGTRILYKNSEYELLDQGFFHVEGVAASDTCWTSWARFRQRSTNITFTFISAHLSTGNDPKGTTGKYTKARLKQANAILDKVADFQAARPSEQVFLAGDLNSTIYTPPDNAVHRLLIQSGWYDSLATNDVMNGQYPSTNDFDFPVVAEPLRRDYIMSKGPLKGSYWYKNLAYTKAVNVASDHFMQIAEMPIGEPLP</sequence>
<dbReference type="SUPFAM" id="SSF56219">
    <property type="entry name" value="DNase I-like"/>
    <property type="match status" value="1"/>
</dbReference>
<dbReference type="Proteomes" id="UP001499974">
    <property type="component" value="Unassembled WGS sequence"/>
</dbReference>
<feature type="chain" id="PRO_5046927046" description="Endonuclease/exonuclease/phosphatase domain-containing protein" evidence="1">
    <location>
        <begin position="32"/>
        <end position="456"/>
    </location>
</feature>
<dbReference type="InterPro" id="IPR036691">
    <property type="entry name" value="Endo/exonu/phosph_ase_sf"/>
</dbReference>
<evidence type="ECO:0000256" key="1">
    <source>
        <dbReference type="SAM" id="SignalP"/>
    </source>
</evidence>
<evidence type="ECO:0000313" key="4">
    <source>
        <dbReference type="Proteomes" id="UP001499974"/>
    </source>
</evidence>
<organism evidence="3 4">
    <name type="scientific">Nocardioides conyzicola</name>
    <dbReference type="NCBI Taxonomy" id="1651781"/>
    <lineage>
        <taxon>Bacteria</taxon>
        <taxon>Bacillati</taxon>
        <taxon>Actinomycetota</taxon>
        <taxon>Actinomycetes</taxon>
        <taxon>Propionibacteriales</taxon>
        <taxon>Nocardioidaceae</taxon>
        <taxon>Nocardioides</taxon>
    </lineage>
</organism>
<name>A0ABP8X7K0_9ACTN</name>
<reference evidence="4" key="1">
    <citation type="journal article" date="2019" name="Int. J. Syst. Evol. Microbiol.">
        <title>The Global Catalogue of Microorganisms (GCM) 10K type strain sequencing project: providing services to taxonomists for standard genome sequencing and annotation.</title>
        <authorList>
            <consortium name="The Broad Institute Genomics Platform"/>
            <consortium name="The Broad Institute Genome Sequencing Center for Infectious Disease"/>
            <person name="Wu L."/>
            <person name="Ma J."/>
        </authorList>
    </citation>
    <scope>NUCLEOTIDE SEQUENCE [LARGE SCALE GENOMIC DNA]</scope>
    <source>
        <strain evidence="4">JCM 18531</strain>
    </source>
</reference>
<protein>
    <recommendedName>
        <fullName evidence="2">Endonuclease/exonuclease/phosphatase domain-containing protein</fullName>
    </recommendedName>
</protein>
<evidence type="ECO:0000259" key="2">
    <source>
        <dbReference type="Pfam" id="PF03372"/>
    </source>
</evidence>
<gene>
    <name evidence="3" type="ORF">GCM10023349_17990</name>
</gene>
<proteinExistence type="predicted"/>
<keyword evidence="1" id="KW-0732">Signal</keyword>
<comment type="caution">
    <text evidence="3">The sequence shown here is derived from an EMBL/GenBank/DDBJ whole genome shotgun (WGS) entry which is preliminary data.</text>
</comment>
<dbReference type="EMBL" id="BAABKM010000002">
    <property type="protein sequence ID" value="GAA4701335.1"/>
    <property type="molecule type" value="Genomic_DNA"/>
</dbReference>
<dbReference type="Pfam" id="PF03372">
    <property type="entry name" value="Exo_endo_phos"/>
    <property type="match status" value="1"/>
</dbReference>
<dbReference type="RefSeq" id="WP_345520910.1">
    <property type="nucleotide sequence ID" value="NZ_BAABKM010000002.1"/>
</dbReference>
<dbReference type="InterPro" id="IPR005135">
    <property type="entry name" value="Endo/exonuclease/phosphatase"/>
</dbReference>
<keyword evidence="4" id="KW-1185">Reference proteome</keyword>